<comment type="caution">
    <text evidence="2">The sequence shown here is derived from an EMBL/GenBank/DDBJ whole genome shotgun (WGS) entry which is preliminary data.</text>
</comment>
<dbReference type="InterPro" id="IPR009367">
    <property type="entry name" value="Elm1-like"/>
</dbReference>
<dbReference type="PANTHER" id="PTHR33986:SF15">
    <property type="entry name" value="MITOCHONDRIAL FISSION PROTEIN ELM1"/>
    <property type="match status" value="1"/>
</dbReference>
<gene>
    <name evidence="2" type="ORF">F0357_03935</name>
</gene>
<sequence>MVEPDLHAHSPGWVRPSSRNKISPPRHGLTRPERIWKGRAQQSIGVCAKGGTAADPFPLTATARRVYAARHVRHISSLCRLGFGAAARSRPVESLPASAWALTPGSAGHEVQCIGVVRALGLEPVVKRVAPSAPWSWMAPWGPAAPDPAIAPPWPDLVVASGRQAVPYARAIRRRARGKTFVLVLQNPAISLRHFDLVWVNDHDGVEGRNVIQSLTSPNTLTTAGLAAGAAALAARLAGRPLPRPWIGVVLGGASGAYRFEPADAATFGQALAALATTTGGSLIVTPSRRTGAAALAALGGALGQTPHWIWDGETGENPYFGILGAADALVVTCDSVNMLGEAAFTGKPLYAWRLEGGSAKFDAFHHGLQATGAMRWFDGGLAHWTYPPIDANSFIADAVRTAYAARRRR</sequence>
<proteinExistence type="predicted"/>
<dbReference type="SUPFAM" id="SSF53756">
    <property type="entry name" value="UDP-Glycosyltransferase/glycogen phosphorylase"/>
    <property type="match status" value="1"/>
</dbReference>
<organism evidence="2 3">
    <name type="scientific">Segnochrobactrum spirostomi</name>
    <dbReference type="NCBI Taxonomy" id="2608987"/>
    <lineage>
        <taxon>Bacteria</taxon>
        <taxon>Pseudomonadati</taxon>
        <taxon>Pseudomonadota</taxon>
        <taxon>Alphaproteobacteria</taxon>
        <taxon>Hyphomicrobiales</taxon>
        <taxon>Segnochrobactraceae</taxon>
        <taxon>Segnochrobactrum</taxon>
    </lineage>
</organism>
<keyword evidence="3" id="KW-1185">Reference proteome</keyword>
<feature type="region of interest" description="Disordered" evidence="1">
    <location>
        <begin position="1"/>
        <end position="30"/>
    </location>
</feature>
<reference evidence="2 3" key="1">
    <citation type="submission" date="2019-09" db="EMBL/GenBank/DDBJ databases">
        <title>Segnochrobactrum spirostomi gen. nov., sp. nov., isolated from the ciliate Spirostomum cf. yagiui and description of a novel family, Segnochrobactraceae fam. nov. within the order Rhizobiales of the class Alphaproteobacteria.</title>
        <authorList>
            <person name="Akter S."/>
            <person name="Shazib S.U.A."/>
            <person name="Shin M.K."/>
        </authorList>
    </citation>
    <scope>NUCLEOTIDE SEQUENCE [LARGE SCALE GENOMIC DNA]</scope>
    <source>
        <strain evidence="2 3">Sp-1</strain>
    </source>
</reference>
<evidence type="ECO:0008006" key="4">
    <source>
        <dbReference type="Google" id="ProtNLM"/>
    </source>
</evidence>
<protein>
    <recommendedName>
        <fullName evidence="4">Nucleoside-diphosphate sugar epimerase</fullName>
    </recommendedName>
</protein>
<evidence type="ECO:0000313" key="2">
    <source>
        <dbReference type="EMBL" id="MQT11838.1"/>
    </source>
</evidence>
<evidence type="ECO:0000313" key="3">
    <source>
        <dbReference type="Proteomes" id="UP000332515"/>
    </source>
</evidence>
<dbReference type="EMBL" id="VWNA01000001">
    <property type="protein sequence ID" value="MQT11838.1"/>
    <property type="molecule type" value="Genomic_DNA"/>
</dbReference>
<name>A0A6A7Y009_9HYPH</name>
<dbReference type="Pfam" id="PF06258">
    <property type="entry name" value="Mito_fiss_Elm1"/>
    <property type="match status" value="1"/>
</dbReference>
<evidence type="ECO:0000256" key="1">
    <source>
        <dbReference type="SAM" id="MobiDB-lite"/>
    </source>
</evidence>
<accession>A0A6A7Y009</accession>
<dbReference type="Proteomes" id="UP000332515">
    <property type="component" value="Unassembled WGS sequence"/>
</dbReference>
<dbReference type="PANTHER" id="PTHR33986">
    <property type="entry name" value="OS02G0535700 PROTEIN"/>
    <property type="match status" value="1"/>
</dbReference>
<dbReference type="AlphaFoldDB" id="A0A6A7Y009"/>